<accession>A0AAD5XCQ7</accession>
<feature type="region of interest" description="Disordered" evidence="1">
    <location>
        <begin position="249"/>
        <end position="273"/>
    </location>
</feature>
<dbReference type="Proteomes" id="UP001211907">
    <property type="component" value="Unassembled WGS sequence"/>
</dbReference>
<sequence>MDPHVHVIDDSSSAPTNTDPDPNPDSELAHILDDPDVMPLLSIKRKPFFEYYGKFMAGDKDETTANATRWRLNKLGLLANLNPVQRIMQNGANQQQAVPASTAMKTLETKTVTKQVTLTSTASQPSTLAPSLSLPLPLSFPLSLSPVFPPQTLAAQTTNYQYQSQQQQHPKLKSVSIASNPPVRSSSLPSQLSSANFISPDYNRRLESVNSPQTQTQTQLQQIQTTTPQPSFGILRIVVGNNFDFSESPTAEDFTSPLSGSTTRLNSIPNSPINNTIDESPFSQGIALLNQSNLEYHPQSAFFKFQEACDVEQTLPRPNLFATADYNWYRHVLCLNNMAVSKRLANQFDDAFQYITEAWNITVKALVEEKERLMEMGIDGLYHEGWMYLVISMLELEVSPSWKRAQPVIDVKGKGVMVFESPIEDSNEMDQFFEHQFDSDDPYAPSSSSSRFPVSGGNSLGEIRLGEKASRVNTQKSHASTESQPEPEPDCEQVRVIHGPPIAVLFLDLTSNYGNILYNLGKIDAAFELHSQSCRLAEHILETCPLPQEFRMVFPLSTARRFATPMNGHVPPSTTTATAPNQTTKQQLHAKKPVPHKVAVNNTNLTSTATFNARDEATFFKDTNLPTPPRNQRIHLSYLHRSTILALARSLTHIATCLQALGLDDPGAVQCNSHALEIAQFYRDFGVVGVTAACQRRDGNEGVETLEQRQKLREDRWRAQKAMQKDVQRFHGEMMDPFLGVVMMNLAGSFYRKGRLSASFDILIKSSRLLKAIHHFQTETHAIASMYALKVEVGRRLKSIDWLRRVQELENESSDVEEFTQYFLRYWGPPRLHDINADGYHVDATAEQFLGATWVKDGLVGLKKCVEMFKRNDDVMGMIEAMLNMASAHITNGQPYIAMVLLAHLLTEKTRSNHSVCNTLSPIDQQMPEHLKLHTLYTVCQAVFLLHCVEKSNQRIYPKHVDYPSGFAWFDESVGISILLLSIGVQMENPLDLHLLGASFVTKVNTLERLKADIVENSSYPILVPSFIGLRAGSLLSSSRLHRHRIFEKNVSYFSNTDSSLEEDFKYGIGIGLDFLTQQSLLMKILLAKHDWVNTANIAAVVPLDKLSVLKLATQKLDEAAKNTMNMFHLFPSGGLISIATSVVYECSNILPKSNTSAPTTSTLTNVSGVGNNGGINHMRGVNTSASFGLSSSLTTTPLIENITKFTSGISTTAFTVPSLFSLAADIMANATLTRGAGSLLHVPMDIEPVKIHENLLQLSLDVARCGLGMCSACLHTATLNTEEYGDFWFVGMEGVAVRAINSGAIDENYGVGDAGVVFPEFGGRDPGVNVPIFFGADGVRVLRDSVVAKGPSNVHMFPCRHFFN</sequence>
<evidence type="ECO:0000313" key="3">
    <source>
        <dbReference type="Proteomes" id="UP001211907"/>
    </source>
</evidence>
<feature type="region of interest" description="Disordered" evidence="1">
    <location>
        <begin position="566"/>
        <end position="591"/>
    </location>
</feature>
<comment type="caution">
    <text evidence="2">The sequence shown here is derived from an EMBL/GenBank/DDBJ whole genome shotgun (WGS) entry which is preliminary data.</text>
</comment>
<feature type="compositionally biased region" description="Low complexity" evidence="1">
    <location>
        <begin position="159"/>
        <end position="168"/>
    </location>
</feature>
<feature type="compositionally biased region" description="Low complexity" evidence="1">
    <location>
        <begin position="571"/>
        <end position="587"/>
    </location>
</feature>
<protein>
    <submittedName>
        <fullName evidence="2">Uncharacterized protein</fullName>
    </submittedName>
</protein>
<keyword evidence="3" id="KW-1185">Reference proteome</keyword>
<proteinExistence type="predicted"/>
<evidence type="ECO:0000313" key="2">
    <source>
        <dbReference type="EMBL" id="KAJ3122088.1"/>
    </source>
</evidence>
<feature type="region of interest" description="Disordered" evidence="1">
    <location>
        <begin position="1"/>
        <end position="25"/>
    </location>
</feature>
<feature type="compositionally biased region" description="Polar residues" evidence="1">
    <location>
        <begin position="256"/>
        <end position="265"/>
    </location>
</feature>
<gene>
    <name evidence="2" type="ORF">HK100_012129</name>
</gene>
<feature type="region of interest" description="Disordered" evidence="1">
    <location>
        <begin position="159"/>
        <end position="194"/>
    </location>
</feature>
<evidence type="ECO:0000256" key="1">
    <source>
        <dbReference type="SAM" id="MobiDB-lite"/>
    </source>
</evidence>
<feature type="compositionally biased region" description="Low complexity" evidence="1">
    <location>
        <begin position="185"/>
        <end position="194"/>
    </location>
</feature>
<feature type="region of interest" description="Disordered" evidence="1">
    <location>
        <begin position="467"/>
        <end position="492"/>
    </location>
</feature>
<dbReference type="EMBL" id="JADGJH010000835">
    <property type="protein sequence ID" value="KAJ3122088.1"/>
    <property type="molecule type" value="Genomic_DNA"/>
</dbReference>
<organism evidence="2 3">
    <name type="scientific">Physocladia obscura</name>
    <dbReference type="NCBI Taxonomy" id="109957"/>
    <lineage>
        <taxon>Eukaryota</taxon>
        <taxon>Fungi</taxon>
        <taxon>Fungi incertae sedis</taxon>
        <taxon>Chytridiomycota</taxon>
        <taxon>Chytridiomycota incertae sedis</taxon>
        <taxon>Chytridiomycetes</taxon>
        <taxon>Chytridiales</taxon>
        <taxon>Chytriomycetaceae</taxon>
        <taxon>Physocladia</taxon>
    </lineage>
</organism>
<name>A0AAD5XCQ7_9FUNG</name>
<feature type="compositionally biased region" description="Polar residues" evidence="1">
    <location>
        <begin position="471"/>
        <end position="484"/>
    </location>
</feature>
<reference evidence="2" key="1">
    <citation type="submission" date="2020-05" db="EMBL/GenBank/DDBJ databases">
        <title>Phylogenomic resolution of chytrid fungi.</title>
        <authorList>
            <person name="Stajich J.E."/>
            <person name="Amses K."/>
            <person name="Simmons R."/>
            <person name="Seto K."/>
            <person name="Myers J."/>
            <person name="Bonds A."/>
            <person name="Quandt C.A."/>
            <person name="Barry K."/>
            <person name="Liu P."/>
            <person name="Grigoriev I."/>
            <person name="Longcore J.E."/>
            <person name="James T.Y."/>
        </authorList>
    </citation>
    <scope>NUCLEOTIDE SEQUENCE</scope>
    <source>
        <strain evidence="2">JEL0513</strain>
    </source>
</reference>